<dbReference type="PANTHER" id="PTHR43284:SF1">
    <property type="entry name" value="ASPARAGINE SYNTHETASE"/>
    <property type="match status" value="1"/>
</dbReference>
<dbReference type="CDD" id="cd00712">
    <property type="entry name" value="AsnB"/>
    <property type="match status" value="1"/>
</dbReference>
<dbReference type="InterPro" id="IPR029055">
    <property type="entry name" value="Ntn_hydrolases_N"/>
</dbReference>
<evidence type="ECO:0000256" key="6">
    <source>
        <dbReference type="ARBA" id="ARBA00022962"/>
    </source>
</evidence>
<proteinExistence type="inferred from homology"/>
<evidence type="ECO:0000313" key="10">
    <source>
        <dbReference type="Proteomes" id="UP001597116"/>
    </source>
</evidence>
<dbReference type="CDD" id="cd01991">
    <property type="entry name" value="Asn_synthase_B_C"/>
    <property type="match status" value="1"/>
</dbReference>
<comment type="similarity">
    <text evidence="2">Belongs to the asparagine synthetase family.</text>
</comment>
<dbReference type="Pfam" id="PF13537">
    <property type="entry name" value="GATase_7"/>
    <property type="match status" value="1"/>
</dbReference>
<protein>
    <recommendedName>
        <fullName evidence="3">asparagine synthase (glutamine-hydrolyzing)</fullName>
        <ecNumber evidence="3">6.3.5.4</ecNumber>
    </recommendedName>
</protein>
<dbReference type="NCBIfam" id="TIGR01536">
    <property type="entry name" value="asn_synth_AEB"/>
    <property type="match status" value="1"/>
</dbReference>
<evidence type="ECO:0000256" key="1">
    <source>
        <dbReference type="ARBA" id="ARBA00005187"/>
    </source>
</evidence>
<evidence type="ECO:0000256" key="7">
    <source>
        <dbReference type="ARBA" id="ARBA00048741"/>
    </source>
</evidence>
<dbReference type="GO" id="GO:0004066">
    <property type="term" value="F:asparagine synthase (glutamine-hydrolyzing) activity"/>
    <property type="evidence" value="ECO:0007669"/>
    <property type="project" value="UniProtKB-EC"/>
</dbReference>
<dbReference type="PANTHER" id="PTHR43284">
    <property type="entry name" value="ASPARAGINE SYNTHETASE (GLUTAMINE-HYDROLYZING)"/>
    <property type="match status" value="1"/>
</dbReference>
<sequence>MCGILGSVNIALSEKQLDLIGHRGPDGYGLKELNVRENRVYLGHRRLSIVDLSPAGAQPMHSPCGRYHLLFNGEIYNHQVLRRELSTVAFRGHSDTETILYYLMQHGIEGVKAFNGIFAIAFLDTHSGKLWLVRDRFGVKPLYYHQRGHQLVFSSEIRPIADTVSLSLNPEALAVLLRLRYNPSPDTLYNEVNKLRPGHIAEYNLRTGSFTVSPFHQRQPRTTLRIPFAEAVEEYGRLVENAIKNQLMSDVEVGVLLSGGIDSAIVAHFAAKHSPHHLKAFTVGYAGKSRQNEIEPAQATARALGLEHHTTVLSEEEFQKNLARTVGIIEEPSATTSILPMYHLCRLASRHVKVVLTGQGADEPLGGYFRYQNELLYEKLPAPTLLSKWLSKVPALTNREETRRALMSWRESDTVKRFDESYAVFTNREIQQLTGISESRAQEYIRYYYELMQGETSVPVEAMMQNDLYMNLSDDLLNYTDKLSMHFGLEARVPFLDNELVDFISCLPREYKLSLGRTKIIHKAFAQSILPDSIVNRRKNGFESPAQQWLKGASGDTFRRLLVKPTTAFSQAINTRAVDQLFADHQQGGHNREKQLFALLSVYCWMEKQPQTTALAA</sequence>
<dbReference type="Pfam" id="PF00733">
    <property type="entry name" value="Asn_synthase"/>
    <property type="match status" value="1"/>
</dbReference>
<dbReference type="Gene3D" id="3.60.20.10">
    <property type="entry name" value="Glutamine Phosphoribosylpyrophosphate, subunit 1, domain 1"/>
    <property type="match status" value="1"/>
</dbReference>
<feature type="domain" description="Glutamine amidotransferase type-2" evidence="8">
    <location>
        <begin position="2"/>
        <end position="206"/>
    </location>
</feature>
<dbReference type="EC" id="6.3.5.4" evidence="3"/>
<dbReference type="InterPro" id="IPR033738">
    <property type="entry name" value="AsnB_N"/>
</dbReference>
<evidence type="ECO:0000256" key="4">
    <source>
        <dbReference type="ARBA" id="ARBA00022741"/>
    </source>
</evidence>
<dbReference type="SUPFAM" id="SSF56235">
    <property type="entry name" value="N-terminal nucleophile aminohydrolases (Ntn hydrolases)"/>
    <property type="match status" value="1"/>
</dbReference>
<dbReference type="InterPro" id="IPR006426">
    <property type="entry name" value="Asn_synth_AEB"/>
</dbReference>
<comment type="caution">
    <text evidence="9">The sequence shown here is derived from an EMBL/GenBank/DDBJ whole genome shotgun (WGS) entry which is preliminary data.</text>
</comment>
<keyword evidence="10" id="KW-1185">Reference proteome</keyword>
<evidence type="ECO:0000256" key="5">
    <source>
        <dbReference type="ARBA" id="ARBA00022840"/>
    </source>
</evidence>
<keyword evidence="4" id="KW-0547">Nucleotide-binding</keyword>
<keyword evidence="6" id="KW-0315">Glutamine amidotransferase</keyword>
<dbReference type="RefSeq" id="WP_265990171.1">
    <property type="nucleotide sequence ID" value="NZ_CP110973.1"/>
</dbReference>
<accession>A0ABW3Q1Y8</accession>
<reference evidence="10" key="1">
    <citation type="journal article" date="2019" name="Int. J. Syst. Evol. Microbiol.">
        <title>The Global Catalogue of Microorganisms (GCM) 10K type strain sequencing project: providing services to taxonomists for standard genome sequencing and annotation.</title>
        <authorList>
            <consortium name="The Broad Institute Genomics Platform"/>
            <consortium name="The Broad Institute Genome Sequencing Center for Infectious Disease"/>
            <person name="Wu L."/>
            <person name="Ma J."/>
        </authorList>
    </citation>
    <scope>NUCLEOTIDE SEQUENCE [LARGE SCALE GENOMIC DNA]</scope>
    <source>
        <strain evidence="10">CCUG 55608</strain>
    </source>
</reference>
<name>A0ABW3Q1Y8_9BACT</name>
<dbReference type="SUPFAM" id="SSF52402">
    <property type="entry name" value="Adenine nucleotide alpha hydrolases-like"/>
    <property type="match status" value="1"/>
</dbReference>
<organism evidence="9 10">
    <name type="scientific">Larkinella insperata</name>
    <dbReference type="NCBI Taxonomy" id="332158"/>
    <lineage>
        <taxon>Bacteria</taxon>
        <taxon>Pseudomonadati</taxon>
        <taxon>Bacteroidota</taxon>
        <taxon>Cytophagia</taxon>
        <taxon>Cytophagales</taxon>
        <taxon>Spirosomataceae</taxon>
        <taxon>Larkinella</taxon>
    </lineage>
</organism>
<keyword evidence="5" id="KW-0067">ATP-binding</keyword>
<evidence type="ECO:0000259" key="8">
    <source>
        <dbReference type="PROSITE" id="PS51278"/>
    </source>
</evidence>
<dbReference type="InterPro" id="IPR051786">
    <property type="entry name" value="ASN_synthetase/amidase"/>
</dbReference>
<dbReference type="InterPro" id="IPR001962">
    <property type="entry name" value="Asn_synthase"/>
</dbReference>
<dbReference type="InterPro" id="IPR014729">
    <property type="entry name" value="Rossmann-like_a/b/a_fold"/>
</dbReference>
<gene>
    <name evidence="9" type="primary">asnB</name>
    <name evidence="9" type="ORF">ACFQ4C_00080</name>
</gene>
<comment type="pathway">
    <text evidence="1">Amino-acid biosynthesis; L-asparagine biosynthesis; L-asparagine from L-aspartate (L-Gln route): step 1/1.</text>
</comment>
<keyword evidence="9" id="KW-0436">Ligase</keyword>
<evidence type="ECO:0000256" key="2">
    <source>
        <dbReference type="ARBA" id="ARBA00005752"/>
    </source>
</evidence>
<dbReference type="InterPro" id="IPR017932">
    <property type="entry name" value="GATase_2_dom"/>
</dbReference>
<dbReference type="EMBL" id="JBHTLP010000001">
    <property type="protein sequence ID" value="MFD1139482.1"/>
    <property type="molecule type" value="Genomic_DNA"/>
</dbReference>
<dbReference type="PROSITE" id="PS51278">
    <property type="entry name" value="GATASE_TYPE_2"/>
    <property type="match status" value="1"/>
</dbReference>
<evidence type="ECO:0000313" key="9">
    <source>
        <dbReference type="EMBL" id="MFD1139482.1"/>
    </source>
</evidence>
<dbReference type="Proteomes" id="UP001597116">
    <property type="component" value="Unassembled WGS sequence"/>
</dbReference>
<comment type="catalytic activity">
    <reaction evidence="7">
        <text>L-aspartate + L-glutamine + ATP + H2O = L-asparagine + L-glutamate + AMP + diphosphate + H(+)</text>
        <dbReference type="Rhea" id="RHEA:12228"/>
        <dbReference type="ChEBI" id="CHEBI:15377"/>
        <dbReference type="ChEBI" id="CHEBI:15378"/>
        <dbReference type="ChEBI" id="CHEBI:29985"/>
        <dbReference type="ChEBI" id="CHEBI:29991"/>
        <dbReference type="ChEBI" id="CHEBI:30616"/>
        <dbReference type="ChEBI" id="CHEBI:33019"/>
        <dbReference type="ChEBI" id="CHEBI:58048"/>
        <dbReference type="ChEBI" id="CHEBI:58359"/>
        <dbReference type="ChEBI" id="CHEBI:456215"/>
        <dbReference type="EC" id="6.3.5.4"/>
    </reaction>
</comment>
<dbReference type="PIRSF" id="PIRSF001589">
    <property type="entry name" value="Asn_synthetase_glu-h"/>
    <property type="match status" value="1"/>
</dbReference>
<dbReference type="Gene3D" id="3.40.50.620">
    <property type="entry name" value="HUPs"/>
    <property type="match status" value="2"/>
</dbReference>
<evidence type="ECO:0000256" key="3">
    <source>
        <dbReference type="ARBA" id="ARBA00012737"/>
    </source>
</evidence>